<keyword evidence="3" id="KW-0240">DNA-directed RNA polymerase</keyword>
<dbReference type="RefSeq" id="WP_082110810.1">
    <property type="nucleotide sequence ID" value="NZ_FONN01000032.1"/>
</dbReference>
<evidence type="ECO:0000313" key="3">
    <source>
        <dbReference type="EMBL" id="SFF38887.1"/>
    </source>
</evidence>
<gene>
    <name evidence="3" type="ORF">SAMN04487969_13236</name>
</gene>
<sequence length="101" mass="11696">MSTTNERADYADDRLEDEQAEQTRSSSRRKGQSSTPEKKKRPLVLRIILWILRRSIVPCIMVIMLIAGLYIGYTVLGKQSGDDVFQWSTWQHVYDLVFSDS</sequence>
<accession>A0A1I2ICQ2</accession>
<evidence type="ECO:0000256" key="1">
    <source>
        <dbReference type="SAM" id="MobiDB-lite"/>
    </source>
</evidence>
<reference evidence="4" key="1">
    <citation type="submission" date="2016-10" db="EMBL/GenBank/DDBJ databases">
        <authorList>
            <person name="Varghese N."/>
            <person name="Submissions S."/>
        </authorList>
    </citation>
    <scope>NUCLEOTIDE SEQUENCE [LARGE SCALE GENOMIC DNA]</scope>
    <source>
        <strain evidence="4">CGMCC 1.10223</strain>
    </source>
</reference>
<keyword evidence="2" id="KW-1133">Transmembrane helix</keyword>
<evidence type="ECO:0000256" key="2">
    <source>
        <dbReference type="SAM" id="Phobius"/>
    </source>
</evidence>
<protein>
    <submittedName>
        <fullName evidence="3">DNA-directed RNA polymerase subunit beta</fullName>
    </submittedName>
</protein>
<feature type="compositionally biased region" description="Basic and acidic residues" evidence="1">
    <location>
        <begin position="1"/>
        <end position="13"/>
    </location>
</feature>
<evidence type="ECO:0000313" key="4">
    <source>
        <dbReference type="Proteomes" id="UP000183410"/>
    </source>
</evidence>
<feature type="region of interest" description="Disordered" evidence="1">
    <location>
        <begin position="1"/>
        <end position="39"/>
    </location>
</feature>
<dbReference type="Proteomes" id="UP000183410">
    <property type="component" value="Unassembled WGS sequence"/>
</dbReference>
<dbReference type="Pfam" id="PF11772">
    <property type="entry name" value="EpuA"/>
    <property type="match status" value="1"/>
</dbReference>
<feature type="transmembrane region" description="Helical" evidence="2">
    <location>
        <begin position="47"/>
        <end position="73"/>
    </location>
</feature>
<keyword evidence="2" id="KW-0472">Membrane</keyword>
<proteinExistence type="predicted"/>
<keyword evidence="3" id="KW-0804">Transcription</keyword>
<dbReference type="GO" id="GO:0000428">
    <property type="term" value="C:DNA-directed RNA polymerase complex"/>
    <property type="evidence" value="ECO:0007669"/>
    <property type="project" value="UniProtKB-KW"/>
</dbReference>
<name>A0A1I2ICQ2_9BACL</name>
<keyword evidence="2" id="KW-0812">Transmembrane</keyword>
<dbReference type="InterPro" id="IPR024596">
    <property type="entry name" value="RNApol_su_b/EpuA"/>
</dbReference>
<organism evidence="3 4">
    <name type="scientific">Paenibacillus algorifonticola</name>
    <dbReference type="NCBI Taxonomy" id="684063"/>
    <lineage>
        <taxon>Bacteria</taxon>
        <taxon>Bacillati</taxon>
        <taxon>Bacillota</taxon>
        <taxon>Bacilli</taxon>
        <taxon>Bacillales</taxon>
        <taxon>Paenibacillaceae</taxon>
        <taxon>Paenibacillus</taxon>
    </lineage>
</organism>
<dbReference type="OrthoDB" id="2990424at2"/>
<dbReference type="AlphaFoldDB" id="A0A1I2ICQ2"/>
<dbReference type="EMBL" id="FONN01000032">
    <property type="protein sequence ID" value="SFF38887.1"/>
    <property type="molecule type" value="Genomic_DNA"/>
</dbReference>
<keyword evidence="4" id="KW-1185">Reference proteome</keyword>